<dbReference type="SUPFAM" id="SSF102114">
    <property type="entry name" value="Radical SAM enzymes"/>
    <property type="match status" value="1"/>
</dbReference>
<dbReference type="SFLD" id="SFLDS00029">
    <property type="entry name" value="Radical_SAM"/>
    <property type="match status" value="1"/>
</dbReference>
<gene>
    <name evidence="6" type="ordered locus">Plav_0707</name>
</gene>
<dbReference type="InterPro" id="IPR007197">
    <property type="entry name" value="rSAM"/>
</dbReference>
<evidence type="ECO:0000256" key="2">
    <source>
        <dbReference type="ARBA" id="ARBA00023004"/>
    </source>
</evidence>
<dbReference type="InterPro" id="IPR040086">
    <property type="entry name" value="MJ0683-like"/>
</dbReference>
<dbReference type="CDD" id="cd01335">
    <property type="entry name" value="Radical_SAM"/>
    <property type="match status" value="1"/>
</dbReference>
<dbReference type="NCBIfam" id="NF033668">
    <property type="entry name" value="rSAM_PA0069"/>
    <property type="match status" value="1"/>
</dbReference>
<dbReference type="HOGENOM" id="CLU_015525_0_0_5"/>
<keyword evidence="7" id="KW-1185">Reference proteome</keyword>
<dbReference type="RefSeq" id="WP_011995621.1">
    <property type="nucleotide sequence ID" value="NC_009719.1"/>
</dbReference>
<dbReference type="EMBL" id="CP000774">
    <property type="protein sequence ID" value="ABS62330.1"/>
    <property type="molecule type" value="Genomic_DNA"/>
</dbReference>
<keyword evidence="2" id="KW-0408">Iron</keyword>
<feature type="region of interest" description="Disordered" evidence="4">
    <location>
        <begin position="16"/>
        <end position="87"/>
    </location>
</feature>
<dbReference type="eggNOG" id="COG1533">
    <property type="taxonomic scope" value="Bacteria"/>
</dbReference>
<dbReference type="Pfam" id="PF04055">
    <property type="entry name" value="Radical_SAM"/>
    <property type="match status" value="1"/>
</dbReference>
<protein>
    <submittedName>
        <fullName evidence="6">Radical SAM domain protein</fullName>
    </submittedName>
</protein>
<sequence length="421" mass="46629">MFSCCAILISMTMSRDIAPPGRPVRANANSPVGARDVQRSRGLPDHSPSPRGAALVPPSVREPILPESGRRGRGALTNKSGRYEPQSRTVLDDGWDTIEEAPPPLKTHVTEETARHIITRNSSPDIGFDRSINAYRGCEHGCVYCFARPTHAYMGLSAGLDFESKLFAKPNAADLLRKELAKPGYKVAPIAMGTNTDPYQPIEQRYRITRSLLEVLSEFNHPVTILTKSARITRDLDILTSLAKRNLVRVALSVTTLDPRLARALEPRASTPARRIEAIRILAQAGIPTGAMIAPIIPALNDAEIEKLLTGVAYAGAESANFVILRLPLEIRDLFVEWLEEHVPDRASRVMSLIRQMRGGKDYDSTWGERQSGTGPYAWQIARRFEIATKKLNLNKRPLESRTLDCTQFMVPGRGKQLDLL</sequence>
<evidence type="ECO:0000256" key="4">
    <source>
        <dbReference type="SAM" id="MobiDB-lite"/>
    </source>
</evidence>
<reference evidence="6 7" key="1">
    <citation type="journal article" date="2011" name="Stand. Genomic Sci.">
        <title>Complete genome sequence of Parvibaculum lavamentivorans type strain (DS-1(T)).</title>
        <authorList>
            <person name="Schleheck D."/>
            <person name="Weiss M."/>
            <person name="Pitluck S."/>
            <person name="Bruce D."/>
            <person name="Land M.L."/>
            <person name="Han S."/>
            <person name="Saunders E."/>
            <person name="Tapia R."/>
            <person name="Detter C."/>
            <person name="Brettin T."/>
            <person name="Han J."/>
            <person name="Woyke T."/>
            <person name="Goodwin L."/>
            <person name="Pennacchio L."/>
            <person name="Nolan M."/>
            <person name="Cook A.M."/>
            <person name="Kjelleberg S."/>
            <person name="Thomas T."/>
        </authorList>
    </citation>
    <scope>NUCLEOTIDE SEQUENCE [LARGE SCALE GENOMIC DNA]</scope>
    <source>
        <strain evidence="7">DS-1 / DSM 13023 / NCIMB 13966</strain>
    </source>
</reference>
<dbReference type="GO" id="GO:0003824">
    <property type="term" value="F:catalytic activity"/>
    <property type="evidence" value="ECO:0007669"/>
    <property type="project" value="InterPro"/>
</dbReference>
<dbReference type="Gene3D" id="3.80.30.30">
    <property type="match status" value="1"/>
</dbReference>
<dbReference type="AlphaFoldDB" id="A7HQZ7"/>
<dbReference type="PROSITE" id="PS51918">
    <property type="entry name" value="RADICAL_SAM"/>
    <property type="match status" value="1"/>
</dbReference>
<name>A7HQZ7_PARL1</name>
<evidence type="ECO:0000256" key="1">
    <source>
        <dbReference type="ARBA" id="ARBA00022723"/>
    </source>
</evidence>
<proteinExistence type="predicted"/>
<organism evidence="6 7">
    <name type="scientific">Parvibaculum lavamentivorans (strain DS-1 / DSM 13023 / NCIMB 13966)</name>
    <dbReference type="NCBI Taxonomy" id="402881"/>
    <lineage>
        <taxon>Bacteria</taxon>
        <taxon>Pseudomonadati</taxon>
        <taxon>Pseudomonadota</taxon>
        <taxon>Alphaproteobacteria</taxon>
        <taxon>Hyphomicrobiales</taxon>
        <taxon>Parvibaculaceae</taxon>
        <taxon>Parvibaculum</taxon>
    </lineage>
</organism>
<keyword evidence="1" id="KW-0479">Metal-binding</keyword>
<dbReference type="GO" id="GO:0046872">
    <property type="term" value="F:metal ion binding"/>
    <property type="evidence" value="ECO:0007669"/>
    <property type="project" value="UniProtKB-KW"/>
</dbReference>
<dbReference type="GO" id="GO:0051536">
    <property type="term" value="F:iron-sulfur cluster binding"/>
    <property type="evidence" value="ECO:0007669"/>
    <property type="project" value="UniProtKB-KW"/>
</dbReference>
<feature type="domain" description="Radical SAM core" evidence="5">
    <location>
        <begin position="121"/>
        <end position="361"/>
    </location>
</feature>
<dbReference type="PANTHER" id="PTHR43432">
    <property type="entry name" value="SLR0285 PROTEIN"/>
    <property type="match status" value="1"/>
</dbReference>
<dbReference type="PANTHER" id="PTHR43432:SF3">
    <property type="entry name" value="SLR0285 PROTEIN"/>
    <property type="match status" value="1"/>
</dbReference>
<evidence type="ECO:0000259" key="5">
    <source>
        <dbReference type="PROSITE" id="PS51918"/>
    </source>
</evidence>
<keyword evidence="3" id="KW-0411">Iron-sulfur</keyword>
<dbReference type="InterPro" id="IPR006638">
    <property type="entry name" value="Elp3/MiaA/NifB-like_rSAM"/>
</dbReference>
<dbReference type="STRING" id="402881.Plav_0707"/>
<dbReference type="Proteomes" id="UP000006377">
    <property type="component" value="Chromosome"/>
</dbReference>
<dbReference type="SFLD" id="SFLDG01084">
    <property type="entry name" value="Uncharacterised_Radical_SAM_Su"/>
    <property type="match status" value="1"/>
</dbReference>
<evidence type="ECO:0000256" key="3">
    <source>
        <dbReference type="ARBA" id="ARBA00023014"/>
    </source>
</evidence>
<evidence type="ECO:0000313" key="6">
    <source>
        <dbReference type="EMBL" id="ABS62330.1"/>
    </source>
</evidence>
<evidence type="ECO:0000313" key="7">
    <source>
        <dbReference type="Proteomes" id="UP000006377"/>
    </source>
</evidence>
<dbReference type="SMART" id="SM00729">
    <property type="entry name" value="Elp3"/>
    <property type="match status" value="1"/>
</dbReference>
<accession>A7HQZ7</accession>
<dbReference type="KEGG" id="pla:Plav_0707"/>
<dbReference type="InterPro" id="IPR058240">
    <property type="entry name" value="rSAM_sf"/>
</dbReference>